<evidence type="ECO:0000313" key="7">
    <source>
        <dbReference type="EMBL" id="CCI81260.1"/>
    </source>
</evidence>
<evidence type="ECO:0000256" key="2">
    <source>
        <dbReference type="ARBA" id="ARBA00022833"/>
    </source>
</evidence>
<dbReference type="Proteomes" id="UP000009320">
    <property type="component" value="Unassembled WGS sequence"/>
</dbReference>
<dbReference type="Pfam" id="PF01430">
    <property type="entry name" value="HSP33"/>
    <property type="match status" value="1"/>
</dbReference>
<sequence>MNDYLIKAIDKTKNLRFLAITAKDLVNEAQKRHDTWSASSAVLGRTMIGSLLLAGALLKDKDELTVRLLGNGPVGACVVTAKADLKVKGFVQNPHIALPPRKDGHIDVAKAVGQGWLQVTKDLGLNKPYTGEVPIVSGEIAEDFTYYLAKSEQIPSAVGLSVFVEPNNSIGAAGGFMMQALPGASDELLAKVEKKIKQLPHLSTLLLDGLTPEKLAEQILGDDCKILDKQEVAFACDCSKEKYTDILKTLKPADLKEMIEKDHGAELVCRFCKNKYHFSEDELKKILAEQKD</sequence>
<organism evidence="7 8">
    <name type="scientific">Lactobacillus hominis DSM 23910 = CRBIP 24.179</name>
    <dbReference type="NCBI Taxonomy" id="1423758"/>
    <lineage>
        <taxon>Bacteria</taxon>
        <taxon>Bacillati</taxon>
        <taxon>Bacillota</taxon>
        <taxon>Bacilli</taxon>
        <taxon>Lactobacillales</taxon>
        <taxon>Lactobacillaceae</taxon>
        <taxon>Lactobacillus</taxon>
    </lineage>
</organism>
<keyword evidence="2 6" id="KW-0862">Zinc</keyword>
<protein>
    <recommendedName>
        <fullName evidence="6">33 kDa chaperonin</fullName>
    </recommendedName>
    <alternativeName>
        <fullName evidence="6">Heat shock protein 33 homolog</fullName>
        <shortName evidence="6">HSP33</shortName>
    </alternativeName>
</protein>
<evidence type="ECO:0000256" key="3">
    <source>
        <dbReference type="ARBA" id="ARBA00023157"/>
    </source>
</evidence>
<gene>
    <name evidence="6" type="primary">hslO</name>
    <name evidence="7" type="ORF">BN55_06785</name>
</gene>
<dbReference type="PANTHER" id="PTHR30111">
    <property type="entry name" value="33 KDA CHAPERONIN"/>
    <property type="match status" value="1"/>
</dbReference>
<dbReference type="EMBL" id="CAKE01000002">
    <property type="protein sequence ID" value="CCI81260.1"/>
    <property type="molecule type" value="Genomic_DNA"/>
</dbReference>
<comment type="PTM">
    <text evidence="6">Under oxidizing conditions two disulfide bonds are formed involving the reactive cysteines. Under reducing conditions zinc is bound to the reactive cysteines and the protein is inactive.</text>
</comment>
<dbReference type="SUPFAM" id="SSF118352">
    <property type="entry name" value="HSP33 redox switch-like"/>
    <property type="match status" value="1"/>
</dbReference>
<comment type="caution">
    <text evidence="7">The sequence shown here is derived from an EMBL/GenBank/DDBJ whole genome shotgun (WGS) entry which is preliminary data.</text>
</comment>
<keyword evidence="5 6" id="KW-0676">Redox-active center</keyword>
<dbReference type="GO" id="GO:0005737">
    <property type="term" value="C:cytoplasm"/>
    <property type="evidence" value="ECO:0007669"/>
    <property type="project" value="UniProtKB-SubCell"/>
</dbReference>
<dbReference type="PANTHER" id="PTHR30111:SF1">
    <property type="entry name" value="33 KDA CHAPERONIN"/>
    <property type="match status" value="1"/>
</dbReference>
<dbReference type="GO" id="GO:0044183">
    <property type="term" value="F:protein folding chaperone"/>
    <property type="evidence" value="ECO:0007669"/>
    <property type="project" value="TreeGrafter"/>
</dbReference>
<dbReference type="Gene3D" id="3.90.1280.10">
    <property type="entry name" value="HSP33 redox switch-like"/>
    <property type="match status" value="1"/>
</dbReference>
<reference evidence="7 8" key="1">
    <citation type="submission" date="2012-06" db="EMBL/GenBank/DDBJ databases">
        <title>Draft Genome Sequence of Lactobacillus hominis Strain CRBIP 24.179T, isolated from human intestine.</title>
        <authorList>
            <person name="Cousin S."/>
            <person name="Ma L."/>
            <person name="Bizet C."/>
            <person name="Loux V."/>
            <person name="Bouchier C."/>
            <person name="Clermont D."/>
            <person name="Creno S."/>
        </authorList>
    </citation>
    <scope>NUCLEOTIDE SEQUENCE [LARGE SCALE GENOMIC DNA]</scope>
    <source>
        <strain evidence="8">CRBIP 24.179T</strain>
    </source>
</reference>
<feature type="disulfide bond" description="Redox-active" evidence="6">
    <location>
        <begin position="236"/>
        <end position="238"/>
    </location>
</feature>
<dbReference type="Gene3D" id="3.55.30.10">
    <property type="entry name" value="Hsp33 domain"/>
    <property type="match status" value="1"/>
</dbReference>
<evidence type="ECO:0000256" key="4">
    <source>
        <dbReference type="ARBA" id="ARBA00023186"/>
    </source>
</evidence>
<dbReference type="RefSeq" id="WP_008469947.1">
    <property type="nucleotide sequence ID" value="NZ_AYZP01000003.1"/>
</dbReference>
<evidence type="ECO:0000256" key="5">
    <source>
        <dbReference type="ARBA" id="ARBA00023284"/>
    </source>
</evidence>
<dbReference type="OrthoDB" id="9776534at2"/>
<comment type="subcellular location">
    <subcellularLocation>
        <location evidence="6">Cytoplasm</location>
    </subcellularLocation>
</comment>
<dbReference type="HAMAP" id="MF_00117">
    <property type="entry name" value="HslO"/>
    <property type="match status" value="1"/>
</dbReference>
<dbReference type="NCBIfam" id="NF001033">
    <property type="entry name" value="PRK00114.1"/>
    <property type="match status" value="1"/>
</dbReference>
<feature type="disulfide bond" description="Redox-active" evidence="6">
    <location>
        <begin position="269"/>
        <end position="272"/>
    </location>
</feature>
<dbReference type="GO" id="GO:0042026">
    <property type="term" value="P:protein refolding"/>
    <property type="evidence" value="ECO:0007669"/>
    <property type="project" value="TreeGrafter"/>
</dbReference>
<comment type="similarity">
    <text evidence="6">Belongs to the HSP33 family.</text>
</comment>
<dbReference type="CDD" id="cd00498">
    <property type="entry name" value="Hsp33"/>
    <property type="match status" value="1"/>
</dbReference>
<dbReference type="SUPFAM" id="SSF64397">
    <property type="entry name" value="Hsp33 domain"/>
    <property type="match status" value="1"/>
</dbReference>
<dbReference type="PIRSF" id="PIRSF005261">
    <property type="entry name" value="Heat_shock_Hsp33"/>
    <property type="match status" value="1"/>
</dbReference>
<keyword evidence="4 6" id="KW-0143">Chaperone</keyword>
<proteinExistence type="inferred from homology"/>
<evidence type="ECO:0000313" key="8">
    <source>
        <dbReference type="Proteomes" id="UP000009320"/>
    </source>
</evidence>
<comment type="function">
    <text evidence="6">Redox regulated molecular chaperone. Protects both thermally unfolding and oxidatively damaged proteins from irreversible aggregation. Plays an important role in the bacterial defense system toward oxidative stress.</text>
</comment>
<keyword evidence="3 6" id="KW-1015">Disulfide bond</keyword>
<dbReference type="GO" id="GO:0051082">
    <property type="term" value="F:unfolded protein binding"/>
    <property type="evidence" value="ECO:0007669"/>
    <property type="project" value="UniProtKB-UniRule"/>
</dbReference>
<keyword evidence="8" id="KW-1185">Reference proteome</keyword>
<accession>I7KGH4</accession>
<evidence type="ECO:0000256" key="1">
    <source>
        <dbReference type="ARBA" id="ARBA00022490"/>
    </source>
</evidence>
<keyword evidence="1 6" id="KW-0963">Cytoplasm</keyword>
<evidence type="ECO:0000256" key="6">
    <source>
        <dbReference type="HAMAP-Rule" id="MF_00117"/>
    </source>
</evidence>
<dbReference type="AlphaFoldDB" id="I7KGH4"/>
<dbReference type="InterPro" id="IPR016154">
    <property type="entry name" value="Heat_shock_Hsp33_C"/>
</dbReference>
<dbReference type="eggNOG" id="COG1281">
    <property type="taxonomic scope" value="Bacteria"/>
</dbReference>
<dbReference type="PATRIC" id="fig|1423758.3.peg.1320"/>
<dbReference type="InterPro" id="IPR000397">
    <property type="entry name" value="Heat_shock_Hsp33"/>
</dbReference>
<dbReference type="STRING" id="1423758.FC41_GL001306"/>
<dbReference type="InterPro" id="IPR016153">
    <property type="entry name" value="Heat_shock_Hsp33_N"/>
</dbReference>
<dbReference type="GeneID" id="82846537"/>
<name>I7KGH4_9LACO</name>